<dbReference type="EMBL" id="CP032090">
    <property type="protein sequence ID" value="AXV65277.1"/>
    <property type="molecule type" value="Genomic_DNA"/>
</dbReference>
<dbReference type="RefSeq" id="WP_118844305.1">
    <property type="nucleotide sequence ID" value="NZ_CP032090.1"/>
</dbReference>
<protein>
    <recommendedName>
        <fullName evidence="3">Phage protein</fullName>
    </recommendedName>
</protein>
<accession>A0AAD0RZV2</accession>
<reference evidence="1 2" key="1">
    <citation type="submission" date="2018-08" db="EMBL/GenBank/DDBJ databases">
        <title>Draft genome sequence of Pseudoalteromonas donghaensis HJ51.</title>
        <authorList>
            <person name="Oh J."/>
            <person name="Roh D."/>
        </authorList>
    </citation>
    <scope>NUCLEOTIDE SEQUENCE [LARGE SCALE GENOMIC DNA]</scope>
    <source>
        <strain evidence="1 2">HJ51</strain>
    </source>
</reference>
<gene>
    <name evidence="1" type="ORF">D0907_08340</name>
</gene>
<proteinExistence type="predicted"/>
<dbReference type="GeneID" id="99505465"/>
<evidence type="ECO:0000313" key="1">
    <source>
        <dbReference type="EMBL" id="AXV65277.1"/>
    </source>
</evidence>
<dbReference type="AlphaFoldDB" id="A0AAD0RZV2"/>
<evidence type="ECO:0000313" key="2">
    <source>
        <dbReference type="Proteomes" id="UP000264605"/>
    </source>
</evidence>
<dbReference type="Proteomes" id="UP000264605">
    <property type="component" value="Chromosome"/>
</dbReference>
<sequence>MKLKLLNELKNAVAEAPLNFNFGGVQFKFTAKIKVVDEKTLDDLTSKQGANDKEIVRDLLIGWAGFVDDGKQVPFATETLEEMLVYPGLTARLSVECINTQYRVQEKN</sequence>
<evidence type="ECO:0008006" key="3">
    <source>
        <dbReference type="Google" id="ProtNLM"/>
    </source>
</evidence>
<dbReference type="KEGG" id="pdj:D0907_08340"/>
<organism evidence="1 2">
    <name type="scientific">Pseudoalteromonas lipolytica</name>
    <dbReference type="NCBI Taxonomy" id="570156"/>
    <lineage>
        <taxon>Bacteria</taxon>
        <taxon>Pseudomonadati</taxon>
        <taxon>Pseudomonadota</taxon>
        <taxon>Gammaproteobacteria</taxon>
        <taxon>Alteromonadales</taxon>
        <taxon>Pseudoalteromonadaceae</taxon>
        <taxon>Pseudoalteromonas</taxon>
    </lineage>
</organism>
<name>A0AAD0RZV2_9GAMM</name>